<dbReference type="Proteomes" id="UP000003053">
    <property type="component" value="Unassembled WGS sequence"/>
</dbReference>
<feature type="transmembrane region" description="Helical" evidence="1">
    <location>
        <begin position="31"/>
        <end position="51"/>
    </location>
</feature>
<keyword evidence="1" id="KW-0812">Transmembrane</keyword>
<sequence length="161" mass="18816">MLKIRNKPYTNTLEKSKKTLVMKIKFKKKRLYINLILGLVWIGLGIFSLLEDESLRWTDYGYLLAGFLYLGHYLYDLNNQYLTIENGTIRKNALYGFRKKIELNDINSIKEFAGDYTLKTETKELKINTELIDEKSLVELNSILAELNLSSEKNAICEHRV</sequence>
<dbReference type="eggNOG" id="ENOG5032ZAM">
    <property type="taxonomic scope" value="Bacteria"/>
</dbReference>
<feature type="transmembrane region" description="Helical" evidence="1">
    <location>
        <begin position="57"/>
        <end position="75"/>
    </location>
</feature>
<keyword evidence="3" id="KW-1185">Reference proteome</keyword>
<dbReference type="EMBL" id="AAOG01000001">
    <property type="protein sequence ID" value="EAR13743.1"/>
    <property type="molecule type" value="Genomic_DNA"/>
</dbReference>
<evidence type="ECO:0000256" key="1">
    <source>
        <dbReference type="SAM" id="Phobius"/>
    </source>
</evidence>
<organism evidence="2 3">
    <name type="scientific">Polaribacter irgensii 23-P</name>
    <dbReference type="NCBI Taxonomy" id="313594"/>
    <lineage>
        <taxon>Bacteria</taxon>
        <taxon>Pseudomonadati</taxon>
        <taxon>Bacteroidota</taxon>
        <taxon>Flavobacteriia</taxon>
        <taxon>Flavobacteriales</taxon>
        <taxon>Flavobacteriaceae</taxon>
    </lineage>
</organism>
<keyword evidence="1" id="KW-0472">Membrane</keyword>
<dbReference type="AlphaFoldDB" id="A4BXQ2"/>
<accession>A4BXQ2</accession>
<evidence type="ECO:0000313" key="2">
    <source>
        <dbReference type="EMBL" id="EAR13743.1"/>
    </source>
</evidence>
<evidence type="ECO:0008006" key="4">
    <source>
        <dbReference type="Google" id="ProtNLM"/>
    </source>
</evidence>
<gene>
    <name evidence="2" type="ORF">PI23P_04577</name>
</gene>
<keyword evidence="1" id="KW-1133">Transmembrane helix</keyword>
<protein>
    <recommendedName>
        <fullName evidence="4">DUF304 domain-containing protein</fullName>
    </recommendedName>
</protein>
<name>A4BXQ2_9FLAO</name>
<dbReference type="OrthoDB" id="1452529at2"/>
<evidence type="ECO:0000313" key="3">
    <source>
        <dbReference type="Proteomes" id="UP000003053"/>
    </source>
</evidence>
<dbReference type="HOGENOM" id="CLU_152544_0_0_10"/>
<comment type="caution">
    <text evidence="2">The sequence shown here is derived from an EMBL/GenBank/DDBJ whole genome shotgun (WGS) entry which is preliminary data.</text>
</comment>
<proteinExistence type="predicted"/>
<reference evidence="2 3" key="1">
    <citation type="submission" date="2006-02" db="EMBL/GenBank/DDBJ databases">
        <authorList>
            <person name="Murray A."/>
            <person name="Staley J."/>
            <person name="Ferriera S."/>
            <person name="Johnson J."/>
            <person name="Kravitz S."/>
            <person name="Halpern A."/>
            <person name="Remington K."/>
            <person name="Beeson K."/>
            <person name="Tran B."/>
            <person name="Rogers Y.-H."/>
            <person name="Friedman R."/>
            <person name="Venter J.C."/>
        </authorList>
    </citation>
    <scope>NUCLEOTIDE SEQUENCE [LARGE SCALE GENOMIC DNA]</scope>
    <source>
        <strain evidence="2 3">23-P</strain>
    </source>
</reference>